<comment type="caution">
    <text evidence="2">The sequence shown here is derived from an EMBL/GenBank/DDBJ whole genome shotgun (WGS) entry which is preliminary data.</text>
</comment>
<evidence type="ECO:0000313" key="3">
    <source>
        <dbReference type="Proteomes" id="UP000530403"/>
    </source>
</evidence>
<accession>A0A7Y9HHQ7</accession>
<dbReference type="EMBL" id="JACCCF010000001">
    <property type="protein sequence ID" value="NYE44461.1"/>
    <property type="molecule type" value="Genomic_DNA"/>
</dbReference>
<reference evidence="2 3" key="1">
    <citation type="submission" date="2020-07" db="EMBL/GenBank/DDBJ databases">
        <title>Sequencing the genomes of 1000 actinobacteria strains.</title>
        <authorList>
            <person name="Klenk H.-P."/>
        </authorList>
    </citation>
    <scope>NUCLEOTIDE SEQUENCE [LARGE SCALE GENOMIC DNA]</scope>
    <source>
        <strain evidence="2 3">DSM 41455</strain>
    </source>
</reference>
<evidence type="ECO:0000313" key="2">
    <source>
        <dbReference type="EMBL" id="NYE44461.1"/>
    </source>
</evidence>
<sequence>MSRVRAAAPYRQTAPDIRKRAGRARSASQPASSSVFSRSSVLRMLRA</sequence>
<organism evidence="2 3">
    <name type="scientific">Streptomyces fulvorobeus</name>
    <dbReference type="NCBI Taxonomy" id="284028"/>
    <lineage>
        <taxon>Bacteria</taxon>
        <taxon>Bacillati</taxon>
        <taxon>Actinomycetota</taxon>
        <taxon>Actinomycetes</taxon>
        <taxon>Kitasatosporales</taxon>
        <taxon>Streptomycetaceae</taxon>
        <taxon>Streptomyces</taxon>
    </lineage>
</organism>
<name>A0A7Y9HHQ7_9ACTN</name>
<gene>
    <name evidence="2" type="ORF">HEB29_005472</name>
</gene>
<proteinExistence type="predicted"/>
<dbReference type="AlphaFoldDB" id="A0A7Y9HHQ7"/>
<evidence type="ECO:0000256" key="1">
    <source>
        <dbReference type="SAM" id="MobiDB-lite"/>
    </source>
</evidence>
<feature type="region of interest" description="Disordered" evidence="1">
    <location>
        <begin position="1"/>
        <end position="47"/>
    </location>
</feature>
<feature type="compositionally biased region" description="Low complexity" evidence="1">
    <location>
        <begin position="24"/>
        <end position="40"/>
    </location>
</feature>
<dbReference type="Proteomes" id="UP000530403">
    <property type="component" value="Unassembled WGS sequence"/>
</dbReference>
<protein>
    <submittedName>
        <fullName evidence="2">Uncharacterized protein</fullName>
    </submittedName>
</protein>